<organism evidence="1 2">
    <name type="scientific">Candidatus Methylophosphatis roskildensis</name>
    <dbReference type="NCBI Taxonomy" id="2899263"/>
    <lineage>
        <taxon>Bacteria</taxon>
        <taxon>Pseudomonadati</taxon>
        <taxon>Pseudomonadota</taxon>
        <taxon>Betaproteobacteria</taxon>
        <taxon>Nitrosomonadales</taxon>
        <taxon>Sterolibacteriaceae</taxon>
        <taxon>Candidatus Methylophosphatis</taxon>
    </lineage>
</organism>
<evidence type="ECO:0000313" key="2">
    <source>
        <dbReference type="Proteomes" id="UP000807785"/>
    </source>
</evidence>
<dbReference type="Proteomes" id="UP000807785">
    <property type="component" value="Unassembled WGS sequence"/>
</dbReference>
<reference evidence="1" key="1">
    <citation type="submission" date="2020-10" db="EMBL/GenBank/DDBJ databases">
        <title>Connecting structure to function with the recovery of over 1000 high-quality activated sludge metagenome-assembled genomes encoding full-length rRNA genes using long-read sequencing.</title>
        <authorList>
            <person name="Singleton C.M."/>
            <person name="Petriglieri F."/>
            <person name="Kristensen J.M."/>
            <person name="Kirkegaard R.H."/>
            <person name="Michaelsen T.Y."/>
            <person name="Andersen M.H."/>
            <person name="Karst S.M."/>
            <person name="Dueholm M.S."/>
            <person name="Nielsen P.H."/>
            <person name="Albertsen M."/>
        </authorList>
    </citation>
    <scope>NUCLEOTIDE SEQUENCE</scope>
    <source>
        <strain evidence="1">Bjer_18-Q3-R1-45_BAT3C.347</strain>
    </source>
</reference>
<gene>
    <name evidence="1" type="ORF">IPH26_09455</name>
</gene>
<comment type="caution">
    <text evidence="1">The sequence shown here is derived from an EMBL/GenBank/DDBJ whole genome shotgun (WGS) entry which is preliminary data.</text>
</comment>
<evidence type="ECO:0000313" key="1">
    <source>
        <dbReference type="EMBL" id="MBK6973150.1"/>
    </source>
</evidence>
<protein>
    <submittedName>
        <fullName evidence="1">Uncharacterized protein</fullName>
    </submittedName>
</protein>
<dbReference type="EMBL" id="JADJEV010000003">
    <property type="protein sequence ID" value="MBK6973150.1"/>
    <property type="molecule type" value="Genomic_DNA"/>
</dbReference>
<sequence length="82" mass="8906">MGEARFPQRAVVSAVQAALAEQLAAGEQELRVSTPGGRFHVRWDENGSATALGQLAFFAEFLEVSGLFERWVESCPMAYTSA</sequence>
<proteinExistence type="predicted"/>
<dbReference type="AlphaFoldDB" id="A0A9D7HTY7"/>
<accession>A0A9D7HTY7</accession>
<name>A0A9D7HTY7_9PROT</name>